<protein>
    <submittedName>
        <fullName evidence="1">Phosphotransferase</fullName>
    </submittedName>
</protein>
<dbReference type="Proteomes" id="UP001595740">
    <property type="component" value="Unassembled WGS sequence"/>
</dbReference>
<sequence length="144" mass="15415">MHDAAATSVPADLIPHQGAMALWDEIVDWDAQRIRLRAHNHRDPAHPLRHRDNLHAVHLCEYGAQAMAMHGGLRARASGGAAQPGLLVALRDVQLHVARIDGLGGALEGEAEVLLEAEGSQQYAFRILHAGTLLAEGRAAVLLG</sequence>
<comment type="caution">
    <text evidence="1">The sequence shown here is derived from an EMBL/GenBank/DDBJ whole genome shotgun (WGS) entry which is preliminary data.</text>
</comment>
<name>A0ABV7RM21_9GAMM</name>
<organism evidence="1 2">
    <name type="scientific">Lysobacter cavernae</name>
    <dbReference type="NCBI Taxonomy" id="1685901"/>
    <lineage>
        <taxon>Bacteria</taxon>
        <taxon>Pseudomonadati</taxon>
        <taxon>Pseudomonadota</taxon>
        <taxon>Gammaproteobacteria</taxon>
        <taxon>Lysobacterales</taxon>
        <taxon>Lysobacteraceae</taxon>
        <taxon>Lysobacter</taxon>
    </lineage>
</organism>
<accession>A0ABV7RM21</accession>
<reference evidence="2" key="1">
    <citation type="journal article" date="2019" name="Int. J. Syst. Evol. Microbiol.">
        <title>The Global Catalogue of Microorganisms (GCM) 10K type strain sequencing project: providing services to taxonomists for standard genome sequencing and annotation.</title>
        <authorList>
            <consortium name="The Broad Institute Genomics Platform"/>
            <consortium name="The Broad Institute Genome Sequencing Center for Infectious Disease"/>
            <person name="Wu L."/>
            <person name="Ma J."/>
        </authorList>
    </citation>
    <scope>NUCLEOTIDE SEQUENCE [LARGE SCALE GENOMIC DNA]</scope>
    <source>
        <strain evidence="2">KCTC 42875</strain>
    </source>
</reference>
<evidence type="ECO:0000313" key="1">
    <source>
        <dbReference type="EMBL" id="MFC3550684.1"/>
    </source>
</evidence>
<keyword evidence="2" id="KW-1185">Reference proteome</keyword>
<proteinExistence type="predicted"/>
<evidence type="ECO:0000313" key="2">
    <source>
        <dbReference type="Proteomes" id="UP001595740"/>
    </source>
</evidence>
<dbReference type="InterPro" id="IPR029069">
    <property type="entry name" value="HotDog_dom_sf"/>
</dbReference>
<dbReference type="EMBL" id="JBHRXK010000002">
    <property type="protein sequence ID" value="MFC3550684.1"/>
    <property type="molecule type" value="Genomic_DNA"/>
</dbReference>
<dbReference type="RefSeq" id="WP_386758425.1">
    <property type="nucleotide sequence ID" value="NZ_JBHRXK010000002.1"/>
</dbReference>
<dbReference type="SUPFAM" id="SSF54637">
    <property type="entry name" value="Thioesterase/thiol ester dehydrase-isomerase"/>
    <property type="match status" value="1"/>
</dbReference>
<gene>
    <name evidence="1" type="ORF">ACFOLC_06595</name>
</gene>
<dbReference type="Gene3D" id="3.10.129.10">
    <property type="entry name" value="Hotdog Thioesterase"/>
    <property type="match status" value="1"/>
</dbReference>
<dbReference type="Pfam" id="PF22817">
    <property type="entry name" value="ApeP-like"/>
    <property type="match status" value="1"/>
</dbReference>
<dbReference type="InterPro" id="IPR016776">
    <property type="entry name" value="ApeP-like_dehydratase"/>
</dbReference>